<sequence>MPGAAARVFTAGMSNSPYEYTGQAPLVPRDDERNWAMAAHVLSFVSAWFALGLFAPLIVLLVKGGDSAYVRRHAVESLNFQINALVWTVVFGLLIFVGIGLVLLPLYGVFYVACVVLGTVRASRGVDFRYPLTLRVVH</sequence>
<evidence type="ECO:0000256" key="2">
    <source>
        <dbReference type="ARBA" id="ARBA00022692"/>
    </source>
</evidence>
<proteinExistence type="predicted"/>
<dbReference type="InterPro" id="IPR019109">
    <property type="entry name" value="MamF_MmsF"/>
</dbReference>
<gene>
    <name evidence="6" type="ORF">GCM10023215_26520</name>
</gene>
<evidence type="ECO:0000313" key="6">
    <source>
        <dbReference type="EMBL" id="GAA4689049.1"/>
    </source>
</evidence>
<name>A0ABP8WG18_9PSEU</name>
<evidence type="ECO:0000256" key="1">
    <source>
        <dbReference type="ARBA" id="ARBA00004141"/>
    </source>
</evidence>
<evidence type="ECO:0000256" key="3">
    <source>
        <dbReference type="ARBA" id="ARBA00022989"/>
    </source>
</evidence>
<evidence type="ECO:0000313" key="7">
    <source>
        <dbReference type="Proteomes" id="UP001500325"/>
    </source>
</evidence>
<keyword evidence="3 5" id="KW-1133">Transmembrane helix</keyword>
<evidence type="ECO:0000256" key="4">
    <source>
        <dbReference type="ARBA" id="ARBA00023136"/>
    </source>
</evidence>
<reference evidence="7" key="1">
    <citation type="journal article" date="2019" name="Int. J. Syst. Evol. Microbiol.">
        <title>The Global Catalogue of Microorganisms (GCM) 10K type strain sequencing project: providing services to taxonomists for standard genome sequencing and annotation.</title>
        <authorList>
            <consortium name="The Broad Institute Genomics Platform"/>
            <consortium name="The Broad Institute Genome Sequencing Center for Infectious Disease"/>
            <person name="Wu L."/>
            <person name="Ma J."/>
        </authorList>
    </citation>
    <scope>NUCLEOTIDE SEQUENCE [LARGE SCALE GENOMIC DNA]</scope>
    <source>
        <strain evidence="7">JCM 18055</strain>
    </source>
</reference>
<protein>
    <submittedName>
        <fullName evidence="6">DUF4870 domain-containing protein</fullName>
    </submittedName>
</protein>
<organism evidence="6 7">
    <name type="scientific">Pseudonocardia yuanmonensis</name>
    <dbReference type="NCBI Taxonomy" id="1095914"/>
    <lineage>
        <taxon>Bacteria</taxon>
        <taxon>Bacillati</taxon>
        <taxon>Actinomycetota</taxon>
        <taxon>Actinomycetes</taxon>
        <taxon>Pseudonocardiales</taxon>
        <taxon>Pseudonocardiaceae</taxon>
        <taxon>Pseudonocardia</taxon>
    </lineage>
</organism>
<dbReference type="Pfam" id="PF09685">
    <property type="entry name" value="MamF_MmsF"/>
    <property type="match status" value="1"/>
</dbReference>
<keyword evidence="4 5" id="KW-0472">Membrane</keyword>
<dbReference type="Proteomes" id="UP001500325">
    <property type="component" value="Unassembled WGS sequence"/>
</dbReference>
<feature type="transmembrane region" description="Helical" evidence="5">
    <location>
        <begin position="35"/>
        <end position="62"/>
    </location>
</feature>
<keyword evidence="7" id="KW-1185">Reference proteome</keyword>
<evidence type="ECO:0000256" key="5">
    <source>
        <dbReference type="SAM" id="Phobius"/>
    </source>
</evidence>
<accession>A0ABP8WG18</accession>
<feature type="transmembrane region" description="Helical" evidence="5">
    <location>
        <begin position="109"/>
        <end position="126"/>
    </location>
</feature>
<dbReference type="EMBL" id="BAABIC010000007">
    <property type="protein sequence ID" value="GAA4689049.1"/>
    <property type="molecule type" value="Genomic_DNA"/>
</dbReference>
<comment type="caution">
    <text evidence="6">The sequence shown here is derived from an EMBL/GenBank/DDBJ whole genome shotgun (WGS) entry which is preliminary data.</text>
</comment>
<keyword evidence="2 5" id="KW-0812">Transmembrane</keyword>
<comment type="subcellular location">
    <subcellularLocation>
        <location evidence="1">Membrane</location>
        <topology evidence="1">Multi-pass membrane protein</topology>
    </subcellularLocation>
</comment>